<evidence type="ECO:0000313" key="2">
    <source>
        <dbReference type="Proteomes" id="UP000284842"/>
    </source>
</evidence>
<protein>
    <recommendedName>
        <fullName evidence="3">F-box domain-containing protein</fullName>
    </recommendedName>
</protein>
<dbReference type="SUPFAM" id="SSF52047">
    <property type="entry name" value="RNI-like"/>
    <property type="match status" value="1"/>
</dbReference>
<organism evidence="1 2">
    <name type="scientific">Panaeolus cyanescens</name>
    <dbReference type="NCBI Taxonomy" id="181874"/>
    <lineage>
        <taxon>Eukaryota</taxon>
        <taxon>Fungi</taxon>
        <taxon>Dikarya</taxon>
        <taxon>Basidiomycota</taxon>
        <taxon>Agaricomycotina</taxon>
        <taxon>Agaricomycetes</taxon>
        <taxon>Agaricomycetidae</taxon>
        <taxon>Agaricales</taxon>
        <taxon>Agaricineae</taxon>
        <taxon>Galeropsidaceae</taxon>
        <taxon>Panaeolus</taxon>
    </lineage>
</organism>
<dbReference type="EMBL" id="NHTK01000697">
    <property type="protein sequence ID" value="PPR06183.1"/>
    <property type="molecule type" value="Genomic_DNA"/>
</dbReference>
<reference evidence="1 2" key="1">
    <citation type="journal article" date="2018" name="Evol. Lett.">
        <title>Horizontal gene cluster transfer increased hallucinogenic mushroom diversity.</title>
        <authorList>
            <person name="Reynolds H.T."/>
            <person name="Vijayakumar V."/>
            <person name="Gluck-Thaler E."/>
            <person name="Korotkin H.B."/>
            <person name="Matheny P.B."/>
            <person name="Slot J.C."/>
        </authorList>
    </citation>
    <scope>NUCLEOTIDE SEQUENCE [LARGE SCALE GENOMIC DNA]</scope>
    <source>
        <strain evidence="1 2">2629</strain>
    </source>
</reference>
<keyword evidence="2" id="KW-1185">Reference proteome</keyword>
<dbReference type="AlphaFoldDB" id="A0A409YT62"/>
<evidence type="ECO:0008006" key="3">
    <source>
        <dbReference type="Google" id="ProtNLM"/>
    </source>
</evidence>
<dbReference type="InParanoid" id="A0A409YT62"/>
<comment type="caution">
    <text evidence="1">The sequence shown here is derived from an EMBL/GenBank/DDBJ whole genome shotgun (WGS) entry which is preliminary data.</text>
</comment>
<name>A0A409YT62_9AGAR</name>
<accession>A0A409YT62</accession>
<evidence type="ECO:0000313" key="1">
    <source>
        <dbReference type="EMBL" id="PPR06183.1"/>
    </source>
</evidence>
<proteinExistence type="predicted"/>
<dbReference type="Proteomes" id="UP000284842">
    <property type="component" value="Unassembled WGS sequence"/>
</dbReference>
<sequence length="487" mass="55468">MSSNSKLPVEILTHILDILGETENGKFQPGQRAALQICTLVCKYFALICRPYVFSIIHISYDGPDDHSINNLIRTLEQSPELIPYVHTLSVTCRPFTWNKIPQADVVPLERLLLGFTHLHRLESFVVQSEDELGGAYRPPSPVMCRLRDTLLERYLQGGILRFLYVEEHWDLPLSSLLLCPTLETVYLKLGELSHPDQPSAFADCRHQLSSLRLELCRSAFPLSTLLYFPDLKILELKDVEEIFDSRDNDARPLPLSLRQLNIFEPTDGVLRTMVDGFMSHAQRQCCEPFAALETLHVVSYNVGDTPALRTLCQNIPAVQSLSLTVNASEVSERLFKDLAPQIRQSNFNTLTHLSLHARTYPCLPAYITFLEDFREFLSYMSGTNSAIQELHLIVTAEMDHLDDNMESYEPWSRIATVLATSGFSRLGLVDVSIRLDCASGRILDGFVKKRRETFKDHLSSAMQLLESKPGLEFRGKVWLPDEYYCW</sequence>
<gene>
    <name evidence="1" type="ORF">CVT24_000725</name>
</gene>
<dbReference type="OrthoDB" id="2880421at2759"/>